<dbReference type="PROSITE" id="PS00022">
    <property type="entry name" value="EGF_1"/>
    <property type="match status" value="1"/>
</dbReference>
<dbReference type="OrthoDB" id="442731at2759"/>
<dbReference type="CDD" id="cd02440">
    <property type="entry name" value="AdoMet_MTases"/>
    <property type="match status" value="1"/>
</dbReference>
<dbReference type="EMBL" id="HBIW01002197">
    <property type="protein sequence ID" value="CAE0686418.1"/>
    <property type="molecule type" value="Transcribed_RNA"/>
</dbReference>
<reference evidence="4" key="1">
    <citation type="submission" date="2021-01" db="EMBL/GenBank/DDBJ databases">
        <authorList>
            <person name="Corre E."/>
            <person name="Pelletier E."/>
            <person name="Niang G."/>
            <person name="Scheremetjew M."/>
            <person name="Finn R."/>
            <person name="Kale V."/>
            <person name="Holt S."/>
            <person name="Cochrane G."/>
            <person name="Meng A."/>
            <person name="Brown T."/>
            <person name="Cohen L."/>
        </authorList>
    </citation>
    <scope>NUCLEOTIDE SEQUENCE</scope>
    <source>
        <strain evidence="4">CCMP1756</strain>
    </source>
</reference>
<dbReference type="AlphaFoldDB" id="A0A7S3ZKW1"/>
<dbReference type="InterPro" id="IPR029063">
    <property type="entry name" value="SAM-dependent_MTases_sf"/>
</dbReference>
<evidence type="ECO:0000256" key="1">
    <source>
        <dbReference type="SAM" id="MobiDB-lite"/>
    </source>
</evidence>
<gene>
    <name evidence="4" type="ORF">PCAL00307_LOCUS1852</name>
    <name evidence="5" type="ORF">PECAL_2P01180</name>
</gene>
<feature type="region of interest" description="Disordered" evidence="1">
    <location>
        <begin position="69"/>
        <end position="102"/>
    </location>
</feature>
<dbReference type="PROSITE" id="PS01186">
    <property type="entry name" value="EGF_2"/>
    <property type="match status" value="1"/>
</dbReference>
<feature type="compositionally biased region" description="Basic and acidic residues" evidence="1">
    <location>
        <begin position="9"/>
        <end position="24"/>
    </location>
</feature>
<dbReference type="Proteomes" id="UP000789595">
    <property type="component" value="Unassembled WGS sequence"/>
</dbReference>
<organism evidence="4">
    <name type="scientific">Pelagomonas calceolata</name>
    <dbReference type="NCBI Taxonomy" id="35677"/>
    <lineage>
        <taxon>Eukaryota</taxon>
        <taxon>Sar</taxon>
        <taxon>Stramenopiles</taxon>
        <taxon>Ochrophyta</taxon>
        <taxon>Pelagophyceae</taxon>
        <taxon>Pelagomonadales</taxon>
        <taxon>Pelagomonadaceae</taxon>
        <taxon>Pelagomonas</taxon>
    </lineage>
</organism>
<keyword evidence="6" id="KW-1185">Reference proteome</keyword>
<reference evidence="5" key="2">
    <citation type="submission" date="2021-11" db="EMBL/GenBank/DDBJ databases">
        <authorList>
            <consortium name="Genoscope - CEA"/>
            <person name="William W."/>
        </authorList>
    </citation>
    <scope>NUCLEOTIDE SEQUENCE</scope>
</reference>
<evidence type="ECO:0000313" key="6">
    <source>
        <dbReference type="Proteomes" id="UP000789595"/>
    </source>
</evidence>
<feature type="region of interest" description="Disordered" evidence="1">
    <location>
        <begin position="1"/>
        <end position="29"/>
    </location>
</feature>
<evidence type="ECO:0000313" key="4">
    <source>
        <dbReference type="EMBL" id="CAE0686418.1"/>
    </source>
</evidence>
<dbReference type="SUPFAM" id="SSF53335">
    <property type="entry name" value="S-adenosyl-L-methionine-dependent methyltransferases"/>
    <property type="match status" value="1"/>
</dbReference>
<dbReference type="InterPro" id="IPR000742">
    <property type="entry name" value="EGF"/>
</dbReference>
<evidence type="ECO:0000259" key="2">
    <source>
        <dbReference type="PROSITE" id="PS00022"/>
    </source>
</evidence>
<evidence type="ECO:0000259" key="3">
    <source>
        <dbReference type="PROSITE" id="PS01186"/>
    </source>
</evidence>
<sequence length="506" mass="55342">MKRLGPGKAGEEREVRHHDHHDKSGQPSRSLGALGLVFILGLAMGAVARGGGPSTGESAVPAATEPWTVSVEPPTASTGSSKASTPAASTPAAAQEAAASDRPCNVDGSGDCGAHGRCYLGWCVCARGWQGRRCDVSDGSPCTMNTAESAAHLDACEATIRRVDEQYKKRSRSRGGATIGRETRGGACGSVLESTDKCAASPTAGAVVVEERRWRLAQAFEAATWRQLASRGQDRDETHLRQYDAYSMIFPRHFERALEIGCGPWTQTRTLLAATGATVGTLTLSDPLLETYIQDVSTCSYKNADTYRRTLAGKRRPAGQAGPAGRPPSYKPEFVIRKLEFAPAGGEDLRPGGGVVVRDATTGATRPFGDQGGYDLVVMINVLEHCRDALSTLQNAFNALKPGGYFVLEDRYADSQWARYERGRSLRFPDRDISQRNWGKQGTPFWDVGHPLQPKRAIYTRLARFFDVLHWRSNLWPNEEHPDEMYFVGRKRADVRDLDADFEWYM</sequence>
<proteinExistence type="predicted"/>
<dbReference type="Pfam" id="PF23106">
    <property type="entry name" value="EGF_Teneurin"/>
    <property type="match status" value="1"/>
</dbReference>
<dbReference type="EMBL" id="CAKKNE010000002">
    <property type="protein sequence ID" value="CAH0367113.1"/>
    <property type="molecule type" value="Genomic_DNA"/>
</dbReference>
<feature type="compositionally biased region" description="Low complexity" evidence="1">
    <location>
        <begin position="73"/>
        <end position="100"/>
    </location>
</feature>
<name>A0A7S3ZKW1_9STRA</name>
<dbReference type="Gene3D" id="3.40.50.150">
    <property type="entry name" value="Vaccinia Virus protein VP39"/>
    <property type="match status" value="1"/>
</dbReference>
<evidence type="ECO:0000313" key="5">
    <source>
        <dbReference type="EMBL" id="CAH0367113.1"/>
    </source>
</evidence>
<protein>
    <recommendedName>
        <fullName evidence="2 3">EGF-like domain-containing protein</fullName>
    </recommendedName>
</protein>
<accession>A0A7S3ZKW1</accession>
<feature type="domain" description="EGF-like" evidence="2 3">
    <location>
        <begin position="123"/>
        <end position="134"/>
    </location>
</feature>
<dbReference type="Gene3D" id="2.10.25.10">
    <property type="entry name" value="Laminin"/>
    <property type="match status" value="1"/>
</dbReference>
<dbReference type="Pfam" id="PF13489">
    <property type="entry name" value="Methyltransf_23"/>
    <property type="match status" value="1"/>
</dbReference>